<protein>
    <recommendedName>
        <fullName evidence="4">Lipoprotein</fullName>
    </recommendedName>
</protein>
<dbReference type="EMBL" id="CP003261">
    <property type="protein sequence ID" value="AGK96522.1"/>
    <property type="molecule type" value="Genomic_DNA"/>
</dbReference>
<reference evidence="2 3" key="1">
    <citation type="submission" date="2012-01" db="EMBL/GenBank/DDBJ databases">
        <title>Complete sequence of chromosome of Clostridium pasteurianum BC1.</title>
        <authorList>
            <consortium name="US DOE Joint Genome Institute"/>
            <person name="Lucas S."/>
            <person name="Han J."/>
            <person name="Lapidus A."/>
            <person name="Cheng J.-F."/>
            <person name="Goodwin L."/>
            <person name="Pitluck S."/>
            <person name="Peters L."/>
            <person name="Mikhailova N."/>
            <person name="Teshima H."/>
            <person name="Detter J.C."/>
            <person name="Han C."/>
            <person name="Tapia R."/>
            <person name="Land M."/>
            <person name="Hauser L."/>
            <person name="Kyrpides N."/>
            <person name="Ivanova N."/>
            <person name="Pagani I."/>
            <person name="Dunn J."/>
            <person name="Taghavi S."/>
            <person name="Francis A."/>
            <person name="van der Lelie D."/>
            <person name="Woyke T."/>
        </authorList>
    </citation>
    <scope>NUCLEOTIDE SEQUENCE [LARGE SCALE GENOMIC DNA]</scope>
    <source>
        <strain evidence="2 3">BC1</strain>
    </source>
</reference>
<keyword evidence="3" id="KW-1185">Reference proteome</keyword>
<organism evidence="2 3">
    <name type="scientific">Clostridium pasteurianum BC1</name>
    <dbReference type="NCBI Taxonomy" id="86416"/>
    <lineage>
        <taxon>Bacteria</taxon>
        <taxon>Bacillati</taxon>
        <taxon>Bacillota</taxon>
        <taxon>Clostridia</taxon>
        <taxon>Eubacteriales</taxon>
        <taxon>Clostridiaceae</taxon>
        <taxon>Clostridium</taxon>
    </lineage>
</organism>
<name>R4K0C6_CLOPA</name>
<proteinExistence type="predicted"/>
<dbReference type="PATRIC" id="fig|86416.3.peg.1571"/>
<dbReference type="eggNOG" id="ENOG50323J8">
    <property type="taxonomic scope" value="Bacteria"/>
</dbReference>
<dbReference type="KEGG" id="cpas:Clopa_1596"/>
<sequence>MRRLKTFNKTAFILLVFAIPAFLFVGCSNWKSSSPQNSTQNLVEKEPNKDQVKKSYDATLQTLVNDATITKDQAVAVLNSLMANIGNIGQESKQKQIDSLNKLVNDKVITQQQADKIINALKLNK</sequence>
<dbReference type="AlphaFoldDB" id="R4K0C6"/>
<evidence type="ECO:0000256" key="1">
    <source>
        <dbReference type="SAM" id="MobiDB-lite"/>
    </source>
</evidence>
<evidence type="ECO:0008006" key="4">
    <source>
        <dbReference type="Google" id="ProtNLM"/>
    </source>
</evidence>
<feature type="region of interest" description="Disordered" evidence="1">
    <location>
        <begin position="31"/>
        <end position="50"/>
    </location>
</feature>
<evidence type="ECO:0000313" key="3">
    <source>
        <dbReference type="Proteomes" id="UP000013523"/>
    </source>
</evidence>
<dbReference type="OrthoDB" id="1910322at2"/>
<feature type="compositionally biased region" description="Polar residues" evidence="1">
    <location>
        <begin position="31"/>
        <end position="42"/>
    </location>
</feature>
<gene>
    <name evidence="2" type="ORF">Clopa_1596</name>
</gene>
<dbReference type="Proteomes" id="UP000013523">
    <property type="component" value="Chromosome"/>
</dbReference>
<dbReference type="HOGENOM" id="CLU_111930_0_0_9"/>
<dbReference type="PROSITE" id="PS51257">
    <property type="entry name" value="PROKAR_LIPOPROTEIN"/>
    <property type="match status" value="1"/>
</dbReference>
<evidence type="ECO:0000313" key="2">
    <source>
        <dbReference type="EMBL" id="AGK96522.1"/>
    </source>
</evidence>
<accession>R4K0C6</accession>
<dbReference type="RefSeq" id="WP_015614841.1">
    <property type="nucleotide sequence ID" value="NC_021182.1"/>
</dbReference>